<protein>
    <recommendedName>
        <fullName evidence="5">Pilus assembly protein</fullName>
    </recommendedName>
</protein>
<keyword evidence="2" id="KW-0812">Transmembrane</keyword>
<organism evidence="3 4">
    <name type="scientific">Achromobacter pestifer</name>
    <dbReference type="NCBI Taxonomy" id="1353889"/>
    <lineage>
        <taxon>Bacteria</taxon>
        <taxon>Pseudomonadati</taxon>
        <taxon>Pseudomonadota</taxon>
        <taxon>Betaproteobacteria</taxon>
        <taxon>Burkholderiales</taxon>
        <taxon>Alcaligenaceae</taxon>
        <taxon>Achromobacter</taxon>
    </lineage>
</organism>
<proteinExistence type="predicted"/>
<evidence type="ECO:0000256" key="2">
    <source>
        <dbReference type="SAM" id="Phobius"/>
    </source>
</evidence>
<keyword evidence="2" id="KW-1133">Transmembrane helix</keyword>
<sequence>MTAFLNREACVVHQQGQAALEALLLLPLMATMVWAVTGIGGLQFSAQQMVQASRKVAMSAALGQPLKPSSSPASSGLTSQTVGLPGIASPRMRALQAEWFGVDLQMLSVQARTLPSTPDTVLAPSIMRQTRVAIGAGHAHGDADARHRIGNAPSAWRQLELVSLAQARRVGALAQRMDGAWGRPAASMDWLSAWEDVVPTDRLGTRGGLVR</sequence>
<dbReference type="RefSeq" id="WP_175176787.1">
    <property type="nucleotide sequence ID" value="NZ_CADIJX010000006.1"/>
</dbReference>
<name>A0A6S6ZMX1_9BURK</name>
<evidence type="ECO:0000313" key="4">
    <source>
        <dbReference type="Proteomes" id="UP000494108"/>
    </source>
</evidence>
<dbReference type="EMBL" id="CADIJX010000006">
    <property type="protein sequence ID" value="CAB3683484.1"/>
    <property type="molecule type" value="Genomic_DNA"/>
</dbReference>
<keyword evidence="2" id="KW-0472">Membrane</keyword>
<evidence type="ECO:0000256" key="1">
    <source>
        <dbReference type="SAM" id="MobiDB-lite"/>
    </source>
</evidence>
<feature type="region of interest" description="Disordered" evidence="1">
    <location>
        <begin position="63"/>
        <end position="82"/>
    </location>
</feature>
<keyword evidence="4" id="KW-1185">Reference proteome</keyword>
<reference evidence="3 4" key="1">
    <citation type="submission" date="2020-04" db="EMBL/GenBank/DDBJ databases">
        <authorList>
            <person name="De Canck E."/>
        </authorList>
    </citation>
    <scope>NUCLEOTIDE SEQUENCE [LARGE SCALE GENOMIC DNA]</scope>
    <source>
        <strain evidence="3 4">LMG 3431</strain>
    </source>
</reference>
<evidence type="ECO:0000313" key="3">
    <source>
        <dbReference type="EMBL" id="CAB3683484.1"/>
    </source>
</evidence>
<dbReference type="Proteomes" id="UP000494108">
    <property type="component" value="Unassembled WGS sequence"/>
</dbReference>
<gene>
    <name evidence="3" type="ORF">LMG3431_04486</name>
</gene>
<accession>A0A6S6ZMX1</accession>
<evidence type="ECO:0008006" key="5">
    <source>
        <dbReference type="Google" id="ProtNLM"/>
    </source>
</evidence>
<feature type="transmembrane region" description="Helical" evidence="2">
    <location>
        <begin position="22"/>
        <end position="45"/>
    </location>
</feature>
<dbReference type="AlphaFoldDB" id="A0A6S6ZMX1"/>